<gene>
    <name evidence="3" type="ORF">M501DRAFT_532603</name>
</gene>
<organism evidence="3 4">
    <name type="scientific">Patellaria atrata CBS 101060</name>
    <dbReference type="NCBI Taxonomy" id="1346257"/>
    <lineage>
        <taxon>Eukaryota</taxon>
        <taxon>Fungi</taxon>
        <taxon>Dikarya</taxon>
        <taxon>Ascomycota</taxon>
        <taxon>Pezizomycotina</taxon>
        <taxon>Dothideomycetes</taxon>
        <taxon>Dothideomycetes incertae sedis</taxon>
        <taxon>Patellariales</taxon>
        <taxon>Patellariaceae</taxon>
        <taxon>Patellaria</taxon>
    </lineage>
</organism>
<dbReference type="PANTHER" id="PTHR48228">
    <property type="entry name" value="SUCCINYL-COA--D-CITRAMALATE COA-TRANSFERASE"/>
    <property type="match status" value="1"/>
</dbReference>
<dbReference type="InterPro" id="IPR023606">
    <property type="entry name" value="CoA-Trfase_III_dom_1_sf"/>
</dbReference>
<dbReference type="GO" id="GO:0003824">
    <property type="term" value="F:catalytic activity"/>
    <property type="evidence" value="ECO:0007669"/>
    <property type="project" value="InterPro"/>
</dbReference>
<dbReference type="PANTHER" id="PTHR48228:SF5">
    <property type="entry name" value="ALPHA-METHYLACYL-COA RACEMASE"/>
    <property type="match status" value="1"/>
</dbReference>
<dbReference type="EMBL" id="MU006091">
    <property type="protein sequence ID" value="KAF2841224.1"/>
    <property type="molecule type" value="Genomic_DNA"/>
</dbReference>
<reference evidence="3" key="1">
    <citation type="journal article" date="2020" name="Stud. Mycol.">
        <title>101 Dothideomycetes genomes: a test case for predicting lifestyles and emergence of pathogens.</title>
        <authorList>
            <person name="Haridas S."/>
            <person name="Albert R."/>
            <person name="Binder M."/>
            <person name="Bloem J."/>
            <person name="Labutti K."/>
            <person name="Salamov A."/>
            <person name="Andreopoulos B."/>
            <person name="Baker S."/>
            <person name="Barry K."/>
            <person name="Bills G."/>
            <person name="Bluhm B."/>
            <person name="Cannon C."/>
            <person name="Castanera R."/>
            <person name="Culley D."/>
            <person name="Daum C."/>
            <person name="Ezra D."/>
            <person name="Gonzalez J."/>
            <person name="Henrissat B."/>
            <person name="Kuo A."/>
            <person name="Liang C."/>
            <person name="Lipzen A."/>
            <person name="Lutzoni F."/>
            <person name="Magnuson J."/>
            <person name="Mondo S."/>
            <person name="Nolan M."/>
            <person name="Ohm R."/>
            <person name="Pangilinan J."/>
            <person name="Park H.-J."/>
            <person name="Ramirez L."/>
            <person name="Alfaro M."/>
            <person name="Sun H."/>
            <person name="Tritt A."/>
            <person name="Yoshinaga Y."/>
            <person name="Zwiers L.-H."/>
            <person name="Turgeon B."/>
            <person name="Goodwin S."/>
            <person name="Spatafora J."/>
            <person name="Crous P."/>
            <person name="Grigoriev I."/>
        </authorList>
    </citation>
    <scope>NUCLEOTIDE SEQUENCE</scope>
    <source>
        <strain evidence="3">CBS 101060</strain>
    </source>
</reference>
<sequence length="402" mass="43240">MSSPPPLTGIRVLEFAGLAPGPFAGMLLADFGATVLRIDRASPGAHTSFPPPATEDQLVRRKSSIAVNIKRAAGVALIKALIPHVDVVIDPFRPGVLEKAGLGPENVLMKLNPRLVVGRMTGFRRDGKYSAMAGHDINYIAVSGVLSMLGRKGEKPYPPGNILGDFAGGGAMCFLGIVLALLGREMTGQGQVVEANMVDGSAYLATMPRFGTKGEIWRRPRGENMLDGGAPWYGTYKTKDGKYFAIGAIEPQFFAALMKGLNLPTPSESDRWNRANWPALTRQIEQAFKSKSRTEWEAVFDGTDACATPVLTQSELEEQGFDQRPVVTLKSTPSLAISKGDPDSREPSTGQGEGVEGDGWDAEGLRPGSGGEEVVERWVGWRRGRNYVINDGGLERTEGSKL</sequence>
<protein>
    <submittedName>
        <fullName evidence="3">Alpha-methylacyl-CoA racemase</fullName>
    </submittedName>
</protein>
<evidence type="ECO:0000256" key="2">
    <source>
        <dbReference type="SAM" id="MobiDB-lite"/>
    </source>
</evidence>
<comment type="caution">
    <text evidence="3">The sequence shown here is derived from an EMBL/GenBank/DDBJ whole genome shotgun (WGS) entry which is preliminary data.</text>
</comment>
<dbReference type="AlphaFoldDB" id="A0A9P4SF28"/>
<evidence type="ECO:0000256" key="1">
    <source>
        <dbReference type="ARBA" id="ARBA00008383"/>
    </source>
</evidence>
<name>A0A9P4SF28_9PEZI</name>
<dbReference type="InterPro" id="IPR050509">
    <property type="entry name" value="CoA-transferase_III"/>
</dbReference>
<evidence type="ECO:0000313" key="4">
    <source>
        <dbReference type="Proteomes" id="UP000799429"/>
    </source>
</evidence>
<comment type="similarity">
    <text evidence="1">Belongs to the CoA-transferase III family.</text>
</comment>
<dbReference type="SUPFAM" id="SSF89796">
    <property type="entry name" value="CoA-transferase family III (CaiB/BaiF)"/>
    <property type="match status" value="1"/>
</dbReference>
<keyword evidence="4" id="KW-1185">Reference proteome</keyword>
<dbReference type="InterPro" id="IPR003673">
    <property type="entry name" value="CoA-Trfase_fam_III"/>
</dbReference>
<proteinExistence type="inferred from homology"/>
<dbReference type="Gene3D" id="3.40.50.10540">
    <property type="entry name" value="Crotonobetainyl-coa:carnitine coa-transferase, domain 1"/>
    <property type="match status" value="1"/>
</dbReference>
<evidence type="ECO:0000313" key="3">
    <source>
        <dbReference type="EMBL" id="KAF2841224.1"/>
    </source>
</evidence>
<dbReference type="OrthoDB" id="16747at2759"/>
<accession>A0A9P4SF28</accession>
<dbReference type="Pfam" id="PF02515">
    <property type="entry name" value="CoA_transf_3"/>
    <property type="match status" value="1"/>
</dbReference>
<dbReference type="Gene3D" id="3.30.1540.10">
    <property type="entry name" value="formyl-coa transferase, domain 3"/>
    <property type="match status" value="1"/>
</dbReference>
<feature type="region of interest" description="Disordered" evidence="2">
    <location>
        <begin position="322"/>
        <end position="372"/>
    </location>
</feature>
<dbReference type="Proteomes" id="UP000799429">
    <property type="component" value="Unassembled WGS sequence"/>
</dbReference>
<dbReference type="InterPro" id="IPR044855">
    <property type="entry name" value="CoA-Trfase_III_dom3_sf"/>
</dbReference>